<dbReference type="GO" id="GO:0005737">
    <property type="term" value="C:cytoplasm"/>
    <property type="evidence" value="ECO:0007669"/>
    <property type="project" value="TreeGrafter"/>
</dbReference>
<evidence type="ECO:0000313" key="1">
    <source>
        <dbReference type="EMBL" id="GCE40431.1"/>
    </source>
</evidence>
<dbReference type="PANTHER" id="PTHR13812:SF19">
    <property type="entry name" value="KETIMINE REDUCTASE MU-CRYSTALLIN"/>
    <property type="match status" value="1"/>
</dbReference>
<reference evidence="1 2" key="1">
    <citation type="submission" date="2018-11" db="EMBL/GenBank/DDBJ databases">
        <title>Microbial catabolism of amino acid.</title>
        <authorList>
            <person name="Hibi M."/>
            <person name="Ogawa J."/>
        </authorList>
    </citation>
    <scope>NUCLEOTIDE SEQUENCE [LARGE SCALE GENOMIC DNA]</scope>
    <source>
        <strain evidence="1 2">C31-06</strain>
    </source>
</reference>
<sequence>MTLILSHSDVAGLVDRAEVFAAVERAHADLAAGTAYAPAPPAMTLQSPGHAAGAAFIPMVAGAHSAGAAAVKMLVDLPRNAARGLPVQRSAVLVTSADTGECEALLDGRLITAVRTAAASAVATKHLARPGSRVLGLVGAGTLAVEHVRAIARVSDVETVLVWSRSETTIEEFRSRTEDLDVSIKPMTSPEAVTRSSDVLCTLTPSRDPIVLGAWFGEGLHVNAVGAPPRADHREIDGEGMRRARVVVDSVATTMTKSGETLLALAEGAITADDVAVELGDVIAGRAVARTSDRDITLYNSVGIGLQDLAAARILIDTARQRGVGTEVDLSR</sequence>
<keyword evidence="2" id="KW-1185">Reference proteome</keyword>
<protein>
    <submittedName>
        <fullName evidence="1">Ornithine cyclodeaminase</fullName>
    </submittedName>
</protein>
<dbReference type="Proteomes" id="UP000287519">
    <property type="component" value="Unassembled WGS sequence"/>
</dbReference>
<dbReference type="PANTHER" id="PTHR13812">
    <property type="entry name" value="KETIMINE REDUCTASE MU-CRYSTALLIN"/>
    <property type="match status" value="1"/>
</dbReference>
<dbReference type="RefSeq" id="WP_124392707.1">
    <property type="nucleotide sequence ID" value="NZ_BHYM01000036.1"/>
</dbReference>
<comment type="caution">
    <text evidence="1">The sequence shown here is derived from an EMBL/GenBank/DDBJ whole genome shotgun (WGS) entry which is preliminary data.</text>
</comment>
<evidence type="ECO:0000313" key="2">
    <source>
        <dbReference type="Proteomes" id="UP000287519"/>
    </source>
</evidence>
<dbReference type="PIRSF" id="PIRSF001439">
    <property type="entry name" value="CryM"/>
    <property type="match status" value="1"/>
</dbReference>
<proteinExistence type="predicted"/>
<dbReference type="Pfam" id="PF02423">
    <property type="entry name" value="OCD_Mu_crystall"/>
    <property type="match status" value="1"/>
</dbReference>
<dbReference type="OrthoDB" id="7209364at2"/>
<name>A0A402CA17_RHOWR</name>
<dbReference type="InterPro" id="IPR036291">
    <property type="entry name" value="NAD(P)-bd_dom_sf"/>
</dbReference>
<dbReference type="SUPFAM" id="SSF51735">
    <property type="entry name" value="NAD(P)-binding Rossmann-fold domains"/>
    <property type="match status" value="1"/>
</dbReference>
<dbReference type="EMBL" id="BHYM01000036">
    <property type="protein sequence ID" value="GCE40431.1"/>
    <property type="molecule type" value="Genomic_DNA"/>
</dbReference>
<gene>
    <name evidence="1" type="ORF">Rhow_004074</name>
</gene>
<dbReference type="AlphaFoldDB" id="A0A402CA17"/>
<dbReference type="Gene3D" id="3.30.1780.10">
    <property type="entry name" value="ornithine cyclodeaminase, domain 1"/>
    <property type="match status" value="1"/>
</dbReference>
<organism evidence="1 2">
    <name type="scientific">Rhodococcus wratislaviensis</name>
    <name type="common">Tsukamurella wratislaviensis</name>
    <dbReference type="NCBI Taxonomy" id="44752"/>
    <lineage>
        <taxon>Bacteria</taxon>
        <taxon>Bacillati</taxon>
        <taxon>Actinomycetota</taxon>
        <taxon>Actinomycetes</taxon>
        <taxon>Mycobacteriales</taxon>
        <taxon>Nocardiaceae</taxon>
        <taxon>Rhodococcus</taxon>
    </lineage>
</organism>
<dbReference type="InterPro" id="IPR003462">
    <property type="entry name" value="ODC_Mu_crystall"/>
</dbReference>
<dbReference type="Gene3D" id="3.40.50.720">
    <property type="entry name" value="NAD(P)-binding Rossmann-like Domain"/>
    <property type="match status" value="1"/>
</dbReference>
<accession>A0A402CA17</accession>
<dbReference type="InterPro" id="IPR023401">
    <property type="entry name" value="ODC_N"/>
</dbReference>